<dbReference type="GeneID" id="54586594"/>
<dbReference type="AlphaFoldDB" id="A0A6A6IJG3"/>
<protein>
    <submittedName>
        <fullName evidence="1">Uncharacterized protein</fullName>
    </submittedName>
</protein>
<dbReference type="EMBL" id="ML987194">
    <property type="protein sequence ID" value="KAF2250359.1"/>
    <property type="molecule type" value="Genomic_DNA"/>
</dbReference>
<gene>
    <name evidence="1" type="ORF">BU26DRAFT_564215</name>
</gene>
<proteinExistence type="predicted"/>
<dbReference type="RefSeq" id="XP_033685363.1">
    <property type="nucleotide sequence ID" value="XM_033833264.1"/>
</dbReference>
<organism evidence="1 2">
    <name type="scientific">Trematosphaeria pertusa</name>
    <dbReference type="NCBI Taxonomy" id="390896"/>
    <lineage>
        <taxon>Eukaryota</taxon>
        <taxon>Fungi</taxon>
        <taxon>Dikarya</taxon>
        <taxon>Ascomycota</taxon>
        <taxon>Pezizomycotina</taxon>
        <taxon>Dothideomycetes</taxon>
        <taxon>Pleosporomycetidae</taxon>
        <taxon>Pleosporales</taxon>
        <taxon>Massarineae</taxon>
        <taxon>Trematosphaeriaceae</taxon>
        <taxon>Trematosphaeria</taxon>
    </lineage>
</organism>
<keyword evidence="2" id="KW-1185">Reference proteome</keyword>
<sequence length="321" mass="36569">MSRLYNSAERLISEAGPASDSPDTEMGRVEELAYIRVTGAAEHDSTHGTDRSFEAWRLAFCEAFTARMPRELRDMTYDHLLEPEYIVRVDPGESLRWCLPDLQCASKIIPAIDPVTESLFLPENVGQEFAFEMAQQLYQRGSFDVLDPRGLDMVFDNDLFSVHKKPCGYPRGLRIHMWENLQGGVWLKNMRNEQETLQEALVWRVLDKGLKTAQVIELVLHFCDVQMCKSLLKNIAPLVYGLRAEGTCVSVVRRVFLGHNLRTAAYGSPEYDMTWLFNQTMQGCLTTINEARVHAHLGKRMHREAPQDGFVRRLAGAVVPH</sequence>
<evidence type="ECO:0000313" key="2">
    <source>
        <dbReference type="Proteomes" id="UP000800094"/>
    </source>
</evidence>
<reference evidence="1" key="1">
    <citation type="journal article" date="2020" name="Stud. Mycol.">
        <title>101 Dothideomycetes genomes: a test case for predicting lifestyles and emergence of pathogens.</title>
        <authorList>
            <person name="Haridas S."/>
            <person name="Albert R."/>
            <person name="Binder M."/>
            <person name="Bloem J."/>
            <person name="Labutti K."/>
            <person name="Salamov A."/>
            <person name="Andreopoulos B."/>
            <person name="Baker S."/>
            <person name="Barry K."/>
            <person name="Bills G."/>
            <person name="Bluhm B."/>
            <person name="Cannon C."/>
            <person name="Castanera R."/>
            <person name="Culley D."/>
            <person name="Daum C."/>
            <person name="Ezra D."/>
            <person name="Gonzalez J."/>
            <person name="Henrissat B."/>
            <person name="Kuo A."/>
            <person name="Liang C."/>
            <person name="Lipzen A."/>
            <person name="Lutzoni F."/>
            <person name="Magnuson J."/>
            <person name="Mondo S."/>
            <person name="Nolan M."/>
            <person name="Ohm R."/>
            <person name="Pangilinan J."/>
            <person name="Park H.-J."/>
            <person name="Ramirez L."/>
            <person name="Alfaro M."/>
            <person name="Sun H."/>
            <person name="Tritt A."/>
            <person name="Yoshinaga Y."/>
            <person name="Zwiers L.-H."/>
            <person name="Turgeon B."/>
            <person name="Goodwin S."/>
            <person name="Spatafora J."/>
            <person name="Crous P."/>
            <person name="Grigoriev I."/>
        </authorList>
    </citation>
    <scope>NUCLEOTIDE SEQUENCE</scope>
    <source>
        <strain evidence="1">CBS 122368</strain>
    </source>
</reference>
<dbReference type="Proteomes" id="UP000800094">
    <property type="component" value="Unassembled WGS sequence"/>
</dbReference>
<accession>A0A6A6IJG3</accession>
<dbReference type="OrthoDB" id="3795413at2759"/>
<evidence type="ECO:0000313" key="1">
    <source>
        <dbReference type="EMBL" id="KAF2250359.1"/>
    </source>
</evidence>
<name>A0A6A6IJG3_9PLEO</name>